<keyword evidence="10" id="KW-0233">DNA recombination</keyword>
<dbReference type="EMBL" id="LT558122">
    <property type="protein sequence ID" value="SAM82126.1"/>
    <property type="molecule type" value="Genomic_DNA"/>
</dbReference>
<evidence type="ECO:0000256" key="5">
    <source>
        <dbReference type="ARBA" id="ARBA00022801"/>
    </source>
</evidence>
<dbReference type="GO" id="GO:0046872">
    <property type="term" value="F:metal ion binding"/>
    <property type="evidence" value="ECO:0007669"/>
    <property type="project" value="UniProtKB-KW"/>
</dbReference>
<keyword evidence="9" id="KW-0808">Transferase</keyword>
<keyword evidence="4" id="KW-0255">Endonuclease</keyword>
<organism evidence="11 12">
    <name type="scientific">Ustilago bromivora</name>
    <dbReference type="NCBI Taxonomy" id="307758"/>
    <lineage>
        <taxon>Eukaryota</taxon>
        <taxon>Fungi</taxon>
        <taxon>Dikarya</taxon>
        <taxon>Basidiomycota</taxon>
        <taxon>Ustilaginomycotina</taxon>
        <taxon>Ustilaginomycetes</taxon>
        <taxon>Ustilaginales</taxon>
        <taxon>Ustilaginaceae</taxon>
        <taxon>Ustilago</taxon>
    </lineage>
</organism>
<reference evidence="12" key="1">
    <citation type="submission" date="2016-04" db="EMBL/GenBank/DDBJ databases">
        <authorList>
            <person name="Guldener U."/>
            <person name="Guldener U."/>
        </authorList>
    </citation>
    <scope>NUCLEOTIDE SEQUENCE [LARGE SCALE GENOMIC DNA]</scope>
    <source>
        <strain evidence="12">UB2112</strain>
    </source>
</reference>
<dbReference type="GO" id="GO:0015074">
    <property type="term" value="P:DNA integration"/>
    <property type="evidence" value="ECO:0007669"/>
    <property type="project" value="UniProtKB-KW"/>
</dbReference>
<dbReference type="PANTHER" id="PTHR42648">
    <property type="entry name" value="TRANSPOSASE, PUTATIVE-RELATED"/>
    <property type="match status" value="1"/>
</dbReference>
<dbReference type="GO" id="GO:0006310">
    <property type="term" value="P:DNA recombination"/>
    <property type="evidence" value="ECO:0007669"/>
    <property type="project" value="UniProtKB-KW"/>
</dbReference>
<keyword evidence="2" id="KW-0540">Nuclease</keyword>
<keyword evidence="5" id="KW-0378">Hydrolase</keyword>
<protein>
    <recommendedName>
        <fullName evidence="13">Integrase catalytic domain-containing protein</fullName>
    </recommendedName>
</protein>
<keyword evidence="8" id="KW-0695">RNA-directed DNA polymerase</keyword>
<keyword evidence="3" id="KW-0479">Metal-binding</keyword>
<dbReference type="InterPro" id="IPR039537">
    <property type="entry name" value="Retrotran_Ty1/copia-like"/>
</dbReference>
<keyword evidence="9" id="KW-0239">DNA-directed DNA polymerase</keyword>
<sequence>MVVMGPLHGATKFTYVLIIHDAYSSMIWVQGLMNKSQASQEVVWWFSEICVTTHQTPSEVIFNHRLKEVHIDQGELWSNAFCDLCPLTGVKVTALPNQQHLDNTFTKQAIQTIQKIARSILYNVNLNKHWWPYTVSQAAFIHNRLAGATRRHITPFELSYRKCPELHQL</sequence>
<dbReference type="GO" id="GO:0003676">
    <property type="term" value="F:nucleic acid binding"/>
    <property type="evidence" value="ECO:0007669"/>
    <property type="project" value="InterPro"/>
</dbReference>
<name>A0A1K0G3Y4_9BASI</name>
<dbReference type="PANTHER" id="PTHR42648:SF11">
    <property type="entry name" value="TRANSPOSON TY4-P GAG-POL POLYPROTEIN"/>
    <property type="match status" value="1"/>
</dbReference>
<evidence type="ECO:0008006" key="13">
    <source>
        <dbReference type="Google" id="ProtNLM"/>
    </source>
</evidence>
<dbReference type="GO" id="GO:0003964">
    <property type="term" value="F:RNA-directed DNA polymerase activity"/>
    <property type="evidence" value="ECO:0007669"/>
    <property type="project" value="UniProtKB-KW"/>
</dbReference>
<evidence type="ECO:0000256" key="3">
    <source>
        <dbReference type="ARBA" id="ARBA00022723"/>
    </source>
</evidence>
<dbReference type="GO" id="GO:0004519">
    <property type="term" value="F:endonuclease activity"/>
    <property type="evidence" value="ECO:0007669"/>
    <property type="project" value="UniProtKB-KW"/>
</dbReference>
<evidence type="ECO:0000256" key="9">
    <source>
        <dbReference type="ARBA" id="ARBA00022932"/>
    </source>
</evidence>
<evidence type="ECO:0000256" key="2">
    <source>
        <dbReference type="ARBA" id="ARBA00022722"/>
    </source>
</evidence>
<evidence type="ECO:0000256" key="6">
    <source>
        <dbReference type="ARBA" id="ARBA00022842"/>
    </source>
</evidence>
<dbReference type="OrthoDB" id="3257332at2759"/>
<dbReference type="AlphaFoldDB" id="A0A1K0G3Y4"/>
<gene>
    <name evidence="11" type="ORF">UBRO_20634</name>
</gene>
<dbReference type="Gene3D" id="3.30.420.10">
    <property type="entry name" value="Ribonuclease H-like superfamily/Ribonuclease H"/>
    <property type="match status" value="1"/>
</dbReference>
<evidence type="ECO:0000313" key="11">
    <source>
        <dbReference type="EMBL" id="SAM82126.1"/>
    </source>
</evidence>
<dbReference type="InterPro" id="IPR012337">
    <property type="entry name" value="RNaseH-like_sf"/>
</dbReference>
<keyword evidence="7" id="KW-0229">DNA integration</keyword>
<evidence type="ECO:0000256" key="10">
    <source>
        <dbReference type="ARBA" id="ARBA00023172"/>
    </source>
</evidence>
<dbReference type="SUPFAM" id="SSF53098">
    <property type="entry name" value="Ribonuclease H-like"/>
    <property type="match status" value="1"/>
</dbReference>
<dbReference type="GO" id="GO:0016787">
    <property type="term" value="F:hydrolase activity"/>
    <property type="evidence" value="ECO:0007669"/>
    <property type="project" value="UniProtKB-KW"/>
</dbReference>
<keyword evidence="1" id="KW-0548">Nucleotidyltransferase</keyword>
<evidence type="ECO:0000256" key="1">
    <source>
        <dbReference type="ARBA" id="ARBA00022695"/>
    </source>
</evidence>
<dbReference type="GO" id="GO:0003887">
    <property type="term" value="F:DNA-directed DNA polymerase activity"/>
    <property type="evidence" value="ECO:0007669"/>
    <property type="project" value="UniProtKB-KW"/>
</dbReference>
<proteinExistence type="predicted"/>
<dbReference type="InterPro" id="IPR036397">
    <property type="entry name" value="RNaseH_sf"/>
</dbReference>
<accession>A0A1K0G3Y4</accession>
<evidence type="ECO:0000256" key="7">
    <source>
        <dbReference type="ARBA" id="ARBA00022908"/>
    </source>
</evidence>
<evidence type="ECO:0000256" key="4">
    <source>
        <dbReference type="ARBA" id="ARBA00022759"/>
    </source>
</evidence>
<evidence type="ECO:0000256" key="8">
    <source>
        <dbReference type="ARBA" id="ARBA00022918"/>
    </source>
</evidence>
<dbReference type="Proteomes" id="UP000179920">
    <property type="component" value="Chromosome VI"/>
</dbReference>
<evidence type="ECO:0000313" key="12">
    <source>
        <dbReference type="Proteomes" id="UP000179920"/>
    </source>
</evidence>
<keyword evidence="6" id="KW-0460">Magnesium</keyword>